<comment type="caution">
    <text evidence="1">The sequence shown here is derived from an EMBL/GenBank/DDBJ whole genome shotgun (WGS) entry which is preliminary data.</text>
</comment>
<proteinExistence type="predicted"/>
<evidence type="ECO:0000313" key="1">
    <source>
        <dbReference type="EMBL" id="NGN82494.1"/>
    </source>
</evidence>
<dbReference type="EMBL" id="JAAKZI010000003">
    <property type="protein sequence ID" value="NGN82494.1"/>
    <property type="molecule type" value="Genomic_DNA"/>
</dbReference>
<evidence type="ECO:0000313" key="2">
    <source>
        <dbReference type="Proteomes" id="UP000479226"/>
    </source>
</evidence>
<protein>
    <recommendedName>
        <fullName evidence="3">AbiEi antitoxin C-terminal domain-containing protein</fullName>
    </recommendedName>
</protein>
<dbReference type="Proteomes" id="UP000479226">
    <property type="component" value="Unassembled WGS sequence"/>
</dbReference>
<keyword evidence="2" id="KW-1185">Reference proteome</keyword>
<accession>A0ABX0DAZ0</accession>
<evidence type="ECO:0008006" key="3">
    <source>
        <dbReference type="Google" id="ProtNLM"/>
    </source>
</evidence>
<name>A0ABX0DAZ0_9MICC</name>
<dbReference type="RefSeq" id="WP_165180585.1">
    <property type="nucleotide sequence ID" value="NZ_JAAKZI010000003.1"/>
</dbReference>
<gene>
    <name evidence="1" type="ORF">G6N77_03325</name>
</gene>
<reference evidence="1 2" key="1">
    <citation type="submission" date="2020-02" db="EMBL/GenBank/DDBJ databases">
        <title>Genome sequence of the type strain DSM 27180 of Arthrobacter silviterrae.</title>
        <authorList>
            <person name="Gao J."/>
            <person name="Sun J."/>
        </authorList>
    </citation>
    <scope>NUCLEOTIDE SEQUENCE [LARGE SCALE GENOMIC DNA]</scope>
    <source>
        <strain evidence="1 2">DSM 27180</strain>
    </source>
</reference>
<sequence>MSDPQEAFGILSPGCEFEVPELCAMVLDHVVVPVFGQAFRSVAEPETPALRAAAMASLVPDNLAGRAALGRMSAAWVYGCAPRPAIVCLLISSGHRSSALPARSGCSLHEVRLDPLDVERLGGAQVTCALRTAVDVAVTESAELATATLWSLASSASLNCPLGRIRAAVAAASHVPGKRRALELIDDMLAGGRAWGQAATEGGALA</sequence>
<organism evidence="1 2">
    <name type="scientific">Arthrobacter silviterrae</name>
    <dbReference type="NCBI Taxonomy" id="2026658"/>
    <lineage>
        <taxon>Bacteria</taxon>
        <taxon>Bacillati</taxon>
        <taxon>Actinomycetota</taxon>
        <taxon>Actinomycetes</taxon>
        <taxon>Micrococcales</taxon>
        <taxon>Micrococcaceae</taxon>
        <taxon>Arthrobacter</taxon>
    </lineage>
</organism>